<organism evidence="2 3">
    <name type="scientific">Acidithiobacillus caldus (strain ATCC 51756 / DSM 8584 / KU)</name>
    <dbReference type="NCBI Taxonomy" id="637389"/>
    <lineage>
        <taxon>Bacteria</taxon>
        <taxon>Pseudomonadati</taxon>
        <taxon>Pseudomonadota</taxon>
        <taxon>Acidithiobacillia</taxon>
        <taxon>Acidithiobacillales</taxon>
        <taxon>Acidithiobacillaceae</taxon>
        <taxon>Acidithiobacillus</taxon>
    </lineage>
</organism>
<protein>
    <submittedName>
        <fullName evidence="2">ATP-binding region, ATPase-like</fullName>
    </submittedName>
</protein>
<dbReference type="Gene3D" id="3.30.565.10">
    <property type="entry name" value="Histidine kinase-like ATPase, C-terminal domain"/>
    <property type="match status" value="1"/>
</dbReference>
<keyword evidence="2" id="KW-0067">ATP-binding</keyword>
<dbReference type="InterPro" id="IPR025474">
    <property type="entry name" value="DUF4325"/>
</dbReference>
<evidence type="ECO:0000259" key="1">
    <source>
        <dbReference type="Pfam" id="PF14213"/>
    </source>
</evidence>
<dbReference type="EMBL" id="CP005986">
    <property type="protein sequence ID" value="AIA55710.1"/>
    <property type="molecule type" value="Genomic_DNA"/>
</dbReference>
<evidence type="ECO:0000313" key="2">
    <source>
        <dbReference type="EMBL" id="AIA55710.1"/>
    </source>
</evidence>
<reference evidence="2 3" key="1">
    <citation type="journal article" date="2009" name="J. Bacteriol.">
        <title>Draft genome sequence of the extremely acidophilic bacterium Acidithiobacillus caldus ATCC 51756 reveals metabolic versatility in the genus Acidithiobacillus.</title>
        <authorList>
            <person name="Valdes J."/>
            <person name="Quatrini R."/>
            <person name="Hallberg K."/>
            <person name="Dopson M."/>
            <person name="Valenzuela P.D."/>
            <person name="Holmes D.S."/>
        </authorList>
    </citation>
    <scope>NUCLEOTIDE SEQUENCE [LARGE SCALE GENOMIC DNA]</scope>
    <source>
        <strain evidence="3">ATCC 51756 / DSM 8584 / KU</strain>
    </source>
</reference>
<dbReference type="SUPFAM" id="SSF55874">
    <property type="entry name" value="ATPase domain of HSP90 chaperone/DNA topoisomerase II/histidine kinase"/>
    <property type="match status" value="1"/>
</dbReference>
<keyword evidence="2" id="KW-0547">Nucleotide-binding</keyword>
<dbReference type="GO" id="GO:0005524">
    <property type="term" value="F:ATP binding"/>
    <property type="evidence" value="ECO:0007669"/>
    <property type="project" value="UniProtKB-KW"/>
</dbReference>
<dbReference type="HOGENOM" id="CLU_068864_0_0_6"/>
<accession>A0A059ZVU9</accession>
<proteinExistence type="predicted"/>
<name>A0A059ZVU9_ACICK</name>
<evidence type="ECO:0000313" key="3">
    <source>
        <dbReference type="Proteomes" id="UP000005522"/>
    </source>
</evidence>
<feature type="domain" description="DUF4325" evidence="1">
    <location>
        <begin position="241"/>
        <end position="296"/>
    </location>
</feature>
<dbReference type="eggNOG" id="COG4585">
    <property type="taxonomic scope" value="Bacteria"/>
</dbReference>
<sequence length="307" mass="34632">MSRQAIARRIRKMIEDGELEESGRSRFRKLALKTTERRVWNLTLQGLDETIAWRETVAPAVSDLPENVRAIWMTGFTEMVNNAIDHSGGASVDLVFARTAIDASLSIKDNGEGIFRRIQRLAGYYDPREALLDLAKGKFTTDPERHSGEGIFFTSRAFDKFYILSGDLFFTHHHDADWLLDHDHGAVSGTLVHLNLLNDTERTMRAVYAEFSDPNSLDFSKTVVPVRLARHEGEKLVSRSQAKRLVARFEMFRTVYLDFTGVAEIGQAFADEVFRVFAAAHPEVSLTVVNAVSDVQDMIVRATAPRE</sequence>
<dbReference type="AlphaFoldDB" id="A0A059ZVU9"/>
<dbReference type="Pfam" id="PF14213">
    <property type="entry name" value="DUF4325"/>
    <property type="match status" value="1"/>
</dbReference>
<dbReference type="KEGG" id="acz:Acaty_c1851"/>
<dbReference type="InterPro" id="IPR036890">
    <property type="entry name" value="HATPase_C_sf"/>
</dbReference>
<dbReference type="Proteomes" id="UP000005522">
    <property type="component" value="Chromosome"/>
</dbReference>
<gene>
    <name evidence="2" type="ORF">Acaty_c1851</name>
</gene>